<protein>
    <submittedName>
        <fullName evidence="1">Copper resistance protein</fullName>
    </submittedName>
</protein>
<dbReference type="AlphaFoldDB" id="A0A7X5TMW2"/>
<organism evidence="1 2">
    <name type="scientific">Photorhabdus stackebrandtii</name>
    <dbReference type="NCBI Taxonomy" id="1123042"/>
    <lineage>
        <taxon>Bacteria</taxon>
        <taxon>Pseudomonadati</taxon>
        <taxon>Pseudomonadota</taxon>
        <taxon>Gammaproteobacteria</taxon>
        <taxon>Enterobacterales</taxon>
        <taxon>Morganellaceae</taxon>
        <taxon>Photorhabdus</taxon>
    </lineage>
</organism>
<comment type="caution">
    <text evidence="1">The sequence shown here is derived from an EMBL/GenBank/DDBJ whole genome shotgun (WGS) entry which is preliminary data.</text>
</comment>
<name>A0A7X5TMW2_9GAMM</name>
<dbReference type="EMBL" id="PUJV01000053">
    <property type="protein sequence ID" value="NHB98675.1"/>
    <property type="molecule type" value="Genomic_DNA"/>
</dbReference>
<evidence type="ECO:0000313" key="2">
    <source>
        <dbReference type="Proteomes" id="UP000547931"/>
    </source>
</evidence>
<evidence type="ECO:0000313" key="1">
    <source>
        <dbReference type="EMBL" id="NHB98675.1"/>
    </source>
</evidence>
<dbReference type="Proteomes" id="UP000547931">
    <property type="component" value="Unassembled WGS sequence"/>
</dbReference>
<keyword evidence="2" id="KW-1185">Reference proteome</keyword>
<reference evidence="1 2" key="1">
    <citation type="submission" date="2018-02" db="EMBL/GenBank/DDBJ databases">
        <authorList>
            <person name="Machado R.A."/>
        </authorList>
    </citation>
    <scope>NUCLEOTIDE SEQUENCE [LARGE SCALE GENOMIC DNA]</scope>
    <source>
        <strain evidence="1 2">DSM 23271</strain>
    </source>
</reference>
<sequence>MSIRNDGHYFPRTGGIPIDGLNEPFTGIL</sequence>
<accession>A0A7X5TMW2</accession>
<proteinExistence type="predicted"/>
<gene>
    <name evidence="1" type="ORF">C5470_21040</name>
</gene>